<dbReference type="EC" id="1.2.7.11" evidence="3"/>
<proteinExistence type="predicted"/>
<dbReference type="EMBL" id="JAAVJF010000002">
    <property type="protein sequence ID" value="NYR15526.1"/>
    <property type="molecule type" value="Genomic_DNA"/>
</dbReference>
<comment type="cofactor">
    <cofactor evidence="1">
        <name>thiamine diphosphate</name>
        <dbReference type="ChEBI" id="CHEBI:58937"/>
    </cofactor>
</comment>
<dbReference type="CDD" id="cd07036">
    <property type="entry name" value="TPP_PYR_E1-PDHc-beta_like"/>
    <property type="match status" value="1"/>
</dbReference>
<feature type="domain" description="Transketolase-like pyrimidine-binding" evidence="7">
    <location>
        <begin position="3"/>
        <end position="178"/>
    </location>
</feature>
<organism evidence="8 9">
    <name type="scientific">Pyrobaculum arsenaticum</name>
    <dbReference type="NCBI Taxonomy" id="121277"/>
    <lineage>
        <taxon>Archaea</taxon>
        <taxon>Thermoproteota</taxon>
        <taxon>Thermoprotei</taxon>
        <taxon>Thermoproteales</taxon>
        <taxon>Thermoproteaceae</taxon>
        <taxon>Pyrobaculum</taxon>
    </lineage>
</organism>
<comment type="subunit">
    <text evidence="2">Heterodimer composed of an alpha and a beta subunit.</text>
</comment>
<evidence type="ECO:0000259" key="7">
    <source>
        <dbReference type="SMART" id="SM00861"/>
    </source>
</evidence>
<dbReference type="AlphaFoldDB" id="A0A7L4PCD0"/>
<protein>
    <recommendedName>
        <fullName evidence="3">2-oxoacid oxidoreductase (ferredoxin)</fullName>
        <ecNumber evidence="3">1.2.7.11</ecNumber>
    </recommendedName>
</protein>
<dbReference type="SUPFAM" id="SSF52518">
    <property type="entry name" value="Thiamin diphosphate-binding fold (THDP-binding)"/>
    <property type="match status" value="1"/>
</dbReference>
<dbReference type="PANTHER" id="PTHR43257:SF2">
    <property type="entry name" value="PYRUVATE DEHYDROGENASE E1 COMPONENT SUBUNIT BETA"/>
    <property type="match status" value="1"/>
</dbReference>
<evidence type="ECO:0000313" key="9">
    <source>
        <dbReference type="Proteomes" id="UP000554766"/>
    </source>
</evidence>
<gene>
    <name evidence="8" type="ORF">HC235_06125</name>
</gene>
<comment type="caution">
    <text evidence="8">The sequence shown here is derived from an EMBL/GenBank/DDBJ whole genome shotgun (WGS) entry which is preliminary data.</text>
</comment>
<dbReference type="GeneID" id="5055470"/>
<dbReference type="InterPro" id="IPR033248">
    <property type="entry name" value="Transketolase_C"/>
</dbReference>
<accession>A0A7L4PCD0</accession>
<dbReference type="InterPro" id="IPR005475">
    <property type="entry name" value="Transketolase-like_Pyr-bd"/>
</dbReference>
<dbReference type="Gene3D" id="3.40.50.970">
    <property type="match status" value="1"/>
</dbReference>
<dbReference type="Pfam" id="PF02780">
    <property type="entry name" value="Transketolase_C"/>
    <property type="match status" value="1"/>
</dbReference>
<name>A0A7L4PCD0_9CREN</name>
<dbReference type="GO" id="GO:0019164">
    <property type="term" value="F:pyruvate synthase activity"/>
    <property type="evidence" value="ECO:0007669"/>
    <property type="project" value="UniProtKB-ARBA"/>
</dbReference>
<keyword evidence="4" id="KW-0560">Oxidoreductase</keyword>
<evidence type="ECO:0000313" key="8">
    <source>
        <dbReference type="EMBL" id="NYR15526.1"/>
    </source>
</evidence>
<sequence length="322" mass="34690">MIANMAKALNMALREEMERDPRVVILGEDVGKKGGVFLITEGLYEKFGPERVIDTPLNEGGIIGFALGMALAGLKPVAEIQFADFFWLGADELLNHVAKIRYRSGGNFKAPLVVRMPYGAGVKSGLYHSQSPEAYLVHTPGLVVVAPSTPYNAKGLLKAAIRSDDPVVFLEPKALYRAPREEVPEEDYVVPLGKARIAREGDDVTLVTYGAMLPRCLEAAEKAKASVEVVDLQTLNPMDYETVIKSVSKTGRLVVVHDAPKTGGLGAEVAAIVAEKALHALTAPVVRVAGPDVPQAPVVHDDVYVPTVERILRAIDKVMAYS</sequence>
<comment type="catalytic activity">
    <reaction evidence="6">
        <text>a 2-oxocarboxylate + 2 oxidized [2Fe-2S]-[ferredoxin] + CoA = an acyl-CoA + 2 reduced [2Fe-2S]-[ferredoxin] + CO2 + H(+)</text>
        <dbReference type="Rhea" id="RHEA:42316"/>
        <dbReference type="Rhea" id="RHEA-COMP:10000"/>
        <dbReference type="Rhea" id="RHEA-COMP:10001"/>
        <dbReference type="ChEBI" id="CHEBI:15378"/>
        <dbReference type="ChEBI" id="CHEBI:16526"/>
        <dbReference type="ChEBI" id="CHEBI:33737"/>
        <dbReference type="ChEBI" id="CHEBI:33738"/>
        <dbReference type="ChEBI" id="CHEBI:35179"/>
        <dbReference type="ChEBI" id="CHEBI:57287"/>
        <dbReference type="ChEBI" id="CHEBI:58342"/>
        <dbReference type="EC" id="1.2.7.11"/>
    </reaction>
</comment>
<dbReference type="RefSeq" id="WP_011900664.1">
    <property type="nucleotide sequence ID" value="NZ_JAAVJF010000002.1"/>
</dbReference>
<reference evidence="8 9" key="1">
    <citation type="journal article" date="2020" name="Nat. Commun.">
        <title>The structures of two archaeal type IV pili illuminate evolutionary relationships.</title>
        <authorList>
            <person name="Wang F."/>
            <person name="Baquero D.P."/>
            <person name="Su Z."/>
            <person name="Beltran L.C."/>
            <person name="Prangishvili D."/>
            <person name="Krupovic M."/>
            <person name="Egelman E.H."/>
        </authorList>
    </citation>
    <scope>NUCLEOTIDE SEQUENCE [LARGE SCALE GENOMIC DNA]</scope>
    <source>
        <strain evidence="8 9">2GA</strain>
    </source>
</reference>
<dbReference type="GO" id="GO:0018491">
    <property type="term" value="F:2-oxobutyrate synthase activity"/>
    <property type="evidence" value="ECO:0007669"/>
    <property type="project" value="UniProtKB-ARBA"/>
</dbReference>
<dbReference type="PANTHER" id="PTHR43257">
    <property type="entry name" value="PYRUVATE DEHYDROGENASE E1 COMPONENT BETA SUBUNIT"/>
    <property type="match status" value="1"/>
</dbReference>
<dbReference type="Pfam" id="PF02779">
    <property type="entry name" value="Transket_pyr"/>
    <property type="match status" value="1"/>
</dbReference>
<keyword evidence="5" id="KW-0786">Thiamine pyrophosphate</keyword>
<dbReference type="OMA" id="WYANCPG"/>
<evidence type="ECO:0000256" key="5">
    <source>
        <dbReference type="ARBA" id="ARBA00023052"/>
    </source>
</evidence>
<dbReference type="FunFam" id="3.40.50.920:FF:000001">
    <property type="entry name" value="Pyruvate dehydrogenase E1 beta subunit"/>
    <property type="match status" value="1"/>
</dbReference>
<dbReference type="SUPFAM" id="SSF52922">
    <property type="entry name" value="TK C-terminal domain-like"/>
    <property type="match status" value="1"/>
</dbReference>
<dbReference type="Proteomes" id="UP000554766">
    <property type="component" value="Unassembled WGS sequence"/>
</dbReference>
<dbReference type="Gene3D" id="3.40.50.920">
    <property type="match status" value="1"/>
</dbReference>
<dbReference type="FunFam" id="3.40.50.970:FF:000001">
    <property type="entry name" value="Pyruvate dehydrogenase E1 beta subunit"/>
    <property type="match status" value="1"/>
</dbReference>
<keyword evidence="9" id="KW-1185">Reference proteome</keyword>
<evidence type="ECO:0000256" key="1">
    <source>
        <dbReference type="ARBA" id="ARBA00001964"/>
    </source>
</evidence>
<dbReference type="InterPro" id="IPR029061">
    <property type="entry name" value="THDP-binding"/>
</dbReference>
<dbReference type="InterPro" id="IPR009014">
    <property type="entry name" value="Transketo_C/PFOR_II"/>
</dbReference>
<evidence type="ECO:0000256" key="4">
    <source>
        <dbReference type="ARBA" id="ARBA00023002"/>
    </source>
</evidence>
<evidence type="ECO:0000256" key="3">
    <source>
        <dbReference type="ARBA" id="ARBA00012691"/>
    </source>
</evidence>
<dbReference type="SMART" id="SM00861">
    <property type="entry name" value="Transket_pyr"/>
    <property type="match status" value="1"/>
</dbReference>
<evidence type="ECO:0000256" key="6">
    <source>
        <dbReference type="ARBA" id="ARBA00048893"/>
    </source>
</evidence>
<evidence type="ECO:0000256" key="2">
    <source>
        <dbReference type="ARBA" id="ARBA00011631"/>
    </source>
</evidence>